<feature type="transmembrane region" description="Helical" evidence="1">
    <location>
        <begin position="46"/>
        <end position="64"/>
    </location>
</feature>
<evidence type="ECO:0008006" key="4">
    <source>
        <dbReference type="Google" id="ProtNLM"/>
    </source>
</evidence>
<gene>
    <name evidence="2" type="ORF">NZ698_16440</name>
</gene>
<evidence type="ECO:0000313" key="3">
    <source>
        <dbReference type="Proteomes" id="UP001208649"/>
    </source>
</evidence>
<evidence type="ECO:0000256" key="1">
    <source>
        <dbReference type="SAM" id="Phobius"/>
    </source>
</evidence>
<evidence type="ECO:0000313" key="2">
    <source>
        <dbReference type="EMBL" id="MCU7618785.1"/>
    </source>
</evidence>
<feature type="transmembrane region" description="Helical" evidence="1">
    <location>
        <begin position="16"/>
        <end position="34"/>
    </location>
</feature>
<dbReference type="RefSeq" id="WP_263004307.1">
    <property type="nucleotide sequence ID" value="NZ_JAOTEM010000005.1"/>
</dbReference>
<keyword evidence="3" id="KW-1185">Reference proteome</keyword>
<organism evidence="2 3">
    <name type="scientific">Chryseobacterium edaphi</name>
    <dbReference type="NCBI Taxonomy" id="2976532"/>
    <lineage>
        <taxon>Bacteria</taxon>
        <taxon>Pseudomonadati</taxon>
        <taxon>Bacteroidota</taxon>
        <taxon>Flavobacteriia</taxon>
        <taxon>Flavobacteriales</taxon>
        <taxon>Weeksellaceae</taxon>
        <taxon>Chryseobacterium group</taxon>
        <taxon>Chryseobacterium</taxon>
    </lineage>
</organism>
<dbReference type="Proteomes" id="UP001208649">
    <property type="component" value="Unassembled WGS sequence"/>
</dbReference>
<dbReference type="EMBL" id="JAOTEM010000005">
    <property type="protein sequence ID" value="MCU7618785.1"/>
    <property type="molecule type" value="Genomic_DNA"/>
</dbReference>
<keyword evidence="1" id="KW-0812">Transmembrane</keyword>
<protein>
    <recommendedName>
        <fullName evidence="4">PH domain-containing protein</fullName>
    </recommendedName>
</protein>
<name>A0ABT2WDU0_9FLAO</name>
<reference evidence="3" key="1">
    <citation type="submission" date="2023-07" db="EMBL/GenBank/DDBJ databases">
        <title>Chryseobacterium sp. strain PBS4-4 Genome sequencing and assembly.</title>
        <authorList>
            <person name="Jung Y."/>
        </authorList>
    </citation>
    <scope>NUCLEOTIDE SEQUENCE [LARGE SCALE GENOMIC DNA]</scope>
    <source>
        <strain evidence="3">PBS4-4</strain>
    </source>
</reference>
<accession>A0ABT2WDU0</accession>
<proteinExistence type="predicted"/>
<comment type="caution">
    <text evidence="2">The sequence shown here is derived from an EMBL/GenBank/DDBJ whole genome shotgun (WGS) entry which is preliminary data.</text>
</comment>
<sequence length="160" mass="19156">MNENYTFYEKQSFRQWWIWALLIFVLAYSIYNSFENHDYFSASELIFSIAVPILIMILIFVIKLETKIDILGIRVRLFPFHFQFKYFPWKNIQKVYIREYSPITEYGGWGLRFGMFGKGKAYNISGNLGIQIVFKDQKKLLIGTQKSVEMKQFLEELEKV</sequence>
<keyword evidence="1" id="KW-1133">Transmembrane helix</keyword>
<keyword evidence="1" id="KW-0472">Membrane</keyword>